<dbReference type="InterPro" id="IPR050635">
    <property type="entry name" value="ATPase_protein_8"/>
</dbReference>
<reference evidence="14" key="2">
    <citation type="submission" date="2013-07" db="EMBL/GenBank/DDBJ databases">
        <authorList>
            <person name="Qin X."/>
            <person name="Zeng D."/>
        </authorList>
    </citation>
    <scope>NUCLEOTIDE SEQUENCE</scope>
    <source>
        <strain evidence="14">NCX-001</strain>
    </source>
</reference>
<keyword evidence="4 12" id="KW-0138">CF(0)</keyword>
<reference evidence="14" key="1">
    <citation type="journal article" date="2013" name="Mitochondrial DNA">
        <title>Complete mitochondrial genome of Takydromus sexlineatus (Squamata, Lacertidae).</title>
        <authorList>
            <person name="Qin P.S."/>
            <person name="Zeng D.L."/>
            <person name="Hou L.X."/>
            <person name="Yang X.W."/>
            <person name="Qin X.M."/>
        </authorList>
    </citation>
    <scope>NUCLEOTIDE SEQUENCE</scope>
    <source>
        <strain evidence="14">NCX-001</strain>
    </source>
</reference>
<dbReference type="GeneID" id="17427837"/>
<dbReference type="GO" id="GO:0015986">
    <property type="term" value="P:proton motive force-driven ATP synthesis"/>
    <property type="evidence" value="ECO:0007669"/>
    <property type="project" value="InterPro"/>
</dbReference>
<keyword evidence="9 12" id="KW-0496">Mitochondrion</keyword>
<keyword evidence="5 12" id="KW-0812">Transmembrane</keyword>
<protein>
    <recommendedName>
        <fullName evidence="12">ATP synthase complex subunit 8</fullName>
    </recommendedName>
</protein>
<evidence type="ECO:0000256" key="5">
    <source>
        <dbReference type="ARBA" id="ARBA00022692"/>
    </source>
</evidence>
<evidence type="ECO:0000256" key="11">
    <source>
        <dbReference type="ARBA" id="ARBA00023310"/>
    </source>
</evidence>
<evidence type="ECO:0000256" key="6">
    <source>
        <dbReference type="ARBA" id="ARBA00022781"/>
    </source>
</evidence>
<evidence type="ECO:0000256" key="1">
    <source>
        <dbReference type="ARBA" id="ARBA00004304"/>
    </source>
</evidence>
<dbReference type="PANTHER" id="PTHR39937">
    <property type="entry name" value="ATP SYNTHASE PROTEIN 8"/>
    <property type="match status" value="1"/>
</dbReference>
<dbReference type="GO" id="GO:0045259">
    <property type="term" value="C:proton-transporting ATP synthase complex"/>
    <property type="evidence" value="ECO:0007669"/>
    <property type="project" value="UniProtKB-KW"/>
</dbReference>
<sequence>MPQLNPNPWFMIFLLTWMTLLTTTMKILNSNPKLTTPQYTKQLSNSNWIWPWS</sequence>
<keyword evidence="11" id="KW-0066">ATP synthesis</keyword>
<evidence type="ECO:0000256" key="3">
    <source>
        <dbReference type="ARBA" id="ARBA00022448"/>
    </source>
</evidence>
<keyword evidence="8 12" id="KW-0406">Ion transport</keyword>
<evidence type="ECO:0000313" key="14">
    <source>
        <dbReference type="EMBL" id="AGW31750.1"/>
    </source>
</evidence>
<proteinExistence type="inferred from homology"/>
<name>U3NFX7_9SAUR</name>
<dbReference type="AlphaFoldDB" id="U3NFX7"/>
<evidence type="ECO:0000256" key="13">
    <source>
        <dbReference type="SAM" id="Phobius"/>
    </source>
</evidence>
<keyword evidence="6 12" id="KW-0375">Hydrogen ion transport</keyword>
<dbReference type="GO" id="GO:0031966">
    <property type="term" value="C:mitochondrial membrane"/>
    <property type="evidence" value="ECO:0007669"/>
    <property type="project" value="UniProtKB-SubCell"/>
</dbReference>
<gene>
    <name evidence="14" type="primary">ATP8</name>
</gene>
<keyword evidence="7 13" id="KW-1133">Transmembrane helix</keyword>
<dbReference type="EMBL" id="KF425529">
    <property type="protein sequence ID" value="AGW31750.1"/>
    <property type="molecule type" value="Genomic_DNA"/>
</dbReference>
<comment type="subcellular location">
    <subcellularLocation>
        <location evidence="1 12">Mitochondrion membrane</location>
        <topology evidence="1 12">Single-pass membrane protein</topology>
    </subcellularLocation>
</comment>
<evidence type="ECO:0000256" key="4">
    <source>
        <dbReference type="ARBA" id="ARBA00022547"/>
    </source>
</evidence>
<evidence type="ECO:0000256" key="10">
    <source>
        <dbReference type="ARBA" id="ARBA00023136"/>
    </source>
</evidence>
<feature type="transmembrane region" description="Helical" evidence="13">
    <location>
        <begin position="6"/>
        <end position="28"/>
    </location>
</feature>
<organism evidence="14">
    <name type="scientific">Takydromus sexlineatus</name>
    <name type="common">Asian grass lizard</name>
    <dbReference type="NCBI Taxonomy" id="118848"/>
    <lineage>
        <taxon>Eukaryota</taxon>
        <taxon>Metazoa</taxon>
        <taxon>Chordata</taxon>
        <taxon>Craniata</taxon>
        <taxon>Vertebrata</taxon>
        <taxon>Euteleostomi</taxon>
        <taxon>Lepidosauria</taxon>
        <taxon>Squamata</taxon>
        <taxon>Bifurcata</taxon>
        <taxon>Unidentata</taxon>
        <taxon>Episquamata</taxon>
        <taxon>Laterata</taxon>
        <taxon>Lacertibaenia</taxon>
        <taxon>Lacertidae</taxon>
        <taxon>Takydromus</taxon>
    </lineage>
</organism>
<geneLocation type="mitochondrion" evidence="14"/>
<accession>U3NFX7</accession>
<keyword evidence="10 13" id="KW-0472">Membrane</keyword>
<dbReference type="GO" id="GO:0015078">
    <property type="term" value="F:proton transmembrane transporter activity"/>
    <property type="evidence" value="ECO:0007669"/>
    <property type="project" value="InterPro"/>
</dbReference>
<dbReference type="RefSeq" id="YP_008757993.1">
    <property type="nucleotide sequence ID" value="NC_022703.1"/>
</dbReference>
<comment type="similarity">
    <text evidence="2 12">Belongs to the ATPase protein 8 family.</text>
</comment>
<evidence type="ECO:0000256" key="8">
    <source>
        <dbReference type="ARBA" id="ARBA00023065"/>
    </source>
</evidence>
<dbReference type="CTD" id="4509"/>
<keyword evidence="3 12" id="KW-0813">Transport</keyword>
<dbReference type="PANTHER" id="PTHR39937:SF1">
    <property type="entry name" value="ATP SYNTHASE PROTEIN 8"/>
    <property type="match status" value="1"/>
</dbReference>
<dbReference type="InterPro" id="IPR001421">
    <property type="entry name" value="ATP8_metazoa"/>
</dbReference>
<evidence type="ECO:0000256" key="12">
    <source>
        <dbReference type="RuleBase" id="RU003661"/>
    </source>
</evidence>
<evidence type="ECO:0000256" key="2">
    <source>
        <dbReference type="ARBA" id="ARBA00008892"/>
    </source>
</evidence>
<evidence type="ECO:0000256" key="9">
    <source>
        <dbReference type="ARBA" id="ARBA00023128"/>
    </source>
</evidence>
<evidence type="ECO:0000256" key="7">
    <source>
        <dbReference type="ARBA" id="ARBA00022989"/>
    </source>
</evidence>
<dbReference type="Pfam" id="PF00895">
    <property type="entry name" value="ATP-synt_8"/>
    <property type="match status" value="1"/>
</dbReference>